<feature type="transmembrane region" description="Helical" evidence="6">
    <location>
        <begin position="376"/>
        <end position="397"/>
    </location>
</feature>
<reference evidence="7" key="1">
    <citation type="submission" date="2022-09" db="EMBL/GenBank/DDBJ databases">
        <title>Actin cytoskeleton and complex cell architecture in an #Asgard archaeon.</title>
        <authorList>
            <person name="Ponce Toledo R.I."/>
            <person name="Schleper C."/>
            <person name="Rodrigues Oliveira T."/>
            <person name="Wollweber F."/>
            <person name="Xu J."/>
            <person name="Rittmann S."/>
            <person name="Klingl A."/>
            <person name="Pilhofer M."/>
        </authorList>
    </citation>
    <scope>NUCLEOTIDE SEQUENCE</scope>
    <source>
        <strain evidence="7">B-35</strain>
    </source>
</reference>
<evidence type="ECO:0000313" key="7">
    <source>
        <dbReference type="EMBL" id="UYP47979.1"/>
    </source>
</evidence>
<feature type="transmembrane region" description="Helical" evidence="6">
    <location>
        <begin position="138"/>
        <end position="158"/>
    </location>
</feature>
<proteinExistence type="predicted"/>
<feature type="transmembrane region" description="Helical" evidence="6">
    <location>
        <begin position="73"/>
        <end position="98"/>
    </location>
</feature>
<feature type="transmembrane region" description="Helical" evidence="6">
    <location>
        <begin position="350"/>
        <end position="370"/>
    </location>
</feature>
<evidence type="ECO:0008006" key="9">
    <source>
        <dbReference type="Google" id="ProtNLM"/>
    </source>
</evidence>
<feature type="transmembrane region" description="Helical" evidence="6">
    <location>
        <begin position="207"/>
        <end position="228"/>
    </location>
</feature>
<dbReference type="Proteomes" id="UP001208689">
    <property type="component" value="Chromosome"/>
</dbReference>
<feature type="transmembrane region" description="Helical" evidence="6">
    <location>
        <begin position="41"/>
        <end position="61"/>
    </location>
</feature>
<evidence type="ECO:0000256" key="5">
    <source>
        <dbReference type="ARBA" id="ARBA00023136"/>
    </source>
</evidence>
<dbReference type="PANTHER" id="PTHR30250">
    <property type="entry name" value="PST FAMILY PREDICTED COLANIC ACID TRANSPORTER"/>
    <property type="match status" value="1"/>
</dbReference>
<feature type="transmembrane region" description="Helical" evidence="6">
    <location>
        <begin position="5"/>
        <end position="26"/>
    </location>
</feature>
<keyword evidence="2" id="KW-1003">Cell membrane</keyword>
<feature type="transmembrane region" description="Helical" evidence="6">
    <location>
        <begin position="447"/>
        <end position="471"/>
    </location>
</feature>
<dbReference type="PANTHER" id="PTHR30250:SF11">
    <property type="entry name" value="O-ANTIGEN TRANSPORTER-RELATED"/>
    <property type="match status" value="1"/>
</dbReference>
<feature type="transmembrane region" description="Helical" evidence="6">
    <location>
        <begin position="318"/>
        <end position="338"/>
    </location>
</feature>
<keyword evidence="8" id="KW-1185">Reference proteome</keyword>
<comment type="subcellular location">
    <subcellularLocation>
        <location evidence="1">Cell membrane</location>
        <topology evidence="1">Multi-pass membrane protein</topology>
    </subcellularLocation>
</comment>
<dbReference type="Pfam" id="PF13440">
    <property type="entry name" value="Polysacc_synt_3"/>
    <property type="match status" value="1"/>
</dbReference>
<dbReference type="EMBL" id="CP104013">
    <property type="protein sequence ID" value="UYP47979.1"/>
    <property type="molecule type" value="Genomic_DNA"/>
</dbReference>
<accession>A0ABY6HWS5</accession>
<feature type="transmembrane region" description="Helical" evidence="6">
    <location>
        <begin position="164"/>
        <end position="186"/>
    </location>
</feature>
<evidence type="ECO:0000256" key="4">
    <source>
        <dbReference type="ARBA" id="ARBA00022989"/>
    </source>
</evidence>
<evidence type="ECO:0000256" key="2">
    <source>
        <dbReference type="ARBA" id="ARBA00022475"/>
    </source>
</evidence>
<feature type="transmembrane region" description="Helical" evidence="6">
    <location>
        <begin position="288"/>
        <end position="312"/>
    </location>
</feature>
<feature type="transmembrane region" description="Helical" evidence="6">
    <location>
        <begin position="418"/>
        <end position="435"/>
    </location>
</feature>
<evidence type="ECO:0000313" key="8">
    <source>
        <dbReference type="Proteomes" id="UP001208689"/>
    </source>
</evidence>
<dbReference type="InterPro" id="IPR050833">
    <property type="entry name" value="Poly_Biosynth_Transport"/>
</dbReference>
<evidence type="ECO:0000256" key="6">
    <source>
        <dbReference type="SAM" id="Phobius"/>
    </source>
</evidence>
<keyword evidence="3 6" id="KW-0812">Transmembrane</keyword>
<feature type="transmembrane region" description="Helical" evidence="6">
    <location>
        <begin position="240"/>
        <end position="267"/>
    </location>
</feature>
<evidence type="ECO:0000256" key="1">
    <source>
        <dbReference type="ARBA" id="ARBA00004651"/>
    </source>
</evidence>
<keyword evidence="4 6" id="KW-1133">Transmembrane helix</keyword>
<keyword evidence="5 6" id="KW-0472">Membrane</keyword>
<gene>
    <name evidence="7" type="ORF">NEF87_004264</name>
</gene>
<evidence type="ECO:0000256" key="3">
    <source>
        <dbReference type="ARBA" id="ARBA00022692"/>
    </source>
</evidence>
<sequence>MKDKFIIRMIFQVGLQFLNIFAAYFFAKYLSLELMGVTGEVSSYIGIFTMFLSIGIESIYIQHSGDSNFESYYSNFMFIKLSIIFLSFISLLFFIFLIDFQYKGYFLLISLTELITKYSIVVNTHLRAKLKIYKAEIPSFVIGFLNAIVKTIISINLNKFSNPLIVYGAVSLLFAGINLFFTLYISKGERTRTKISKSRIFQLLKETKPLIFTSLILIFNDNIGNLIIDHFYGTEQFAYYFFVKSFIIVTLTTVTLSIGVIYESYFAKWFVNNKYKEIQKMTQKIEKYSAIFYCAVAILTLLNAEIAFQIFLPNYIDSIPILQILVFIPLFSSLSRPYNKHLYAGKKQGVISRYLSIRSVCFLILIVIIIPENIWGINLLGFGVIGYCFLNLTFNIIDYAFYRYFSKKYFGIEGENKLFFILPLSFLTFLISYLLKYLLIEVIESQLILLVLSSLISFIFFIISLIICHFINRDDISFFLDLFNLKNYKKGLKDEFSMK</sequence>
<name>A0ABY6HWS5_9ARCH</name>
<protein>
    <recommendedName>
        <fullName evidence="9">Polysaccharide biosynthesis protein</fullName>
    </recommendedName>
</protein>
<organism evidence="7 8">
    <name type="scientific">Candidatus Lokiarchaeum ossiferum</name>
    <dbReference type="NCBI Taxonomy" id="2951803"/>
    <lineage>
        <taxon>Archaea</taxon>
        <taxon>Promethearchaeati</taxon>
        <taxon>Promethearchaeota</taxon>
        <taxon>Promethearchaeia</taxon>
        <taxon>Promethearchaeales</taxon>
        <taxon>Promethearchaeaceae</taxon>
        <taxon>Candidatus Lokiarchaeum</taxon>
    </lineage>
</organism>